<evidence type="ECO:0000256" key="1">
    <source>
        <dbReference type="SAM" id="MobiDB-lite"/>
    </source>
</evidence>
<feature type="domain" description="Cadherin-like" evidence="3">
    <location>
        <begin position="890"/>
        <end position="982"/>
    </location>
</feature>
<feature type="non-terminal residue" evidence="4">
    <location>
        <position position="1834"/>
    </location>
</feature>
<dbReference type="Pfam" id="PF17963">
    <property type="entry name" value="Big_9"/>
    <property type="match status" value="7"/>
</dbReference>
<dbReference type="InterPro" id="IPR010221">
    <property type="entry name" value="VCBS_dom"/>
</dbReference>
<dbReference type="EMBL" id="JACJUD010000002">
    <property type="protein sequence ID" value="MBB2494787.1"/>
    <property type="molecule type" value="Genomic_DNA"/>
</dbReference>
<feature type="domain" description="RapA2 cadherin-like" evidence="2">
    <location>
        <begin position="1590"/>
        <end position="1663"/>
    </location>
</feature>
<dbReference type="NCBIfam" id="NF033682">
    <property type="entry name" value="retention_LapA"/>
    <property type="match status" value="1"/>
</dbReference>
<evidence type="ECO:0000313" key="4">
    <source>
        <dbReference type="EMBL" id="MBB2494787.1"/>
    </source>
</evidence>
<proteinExistence type="predicted"/>
<evidence type="ECO:0000313" key="5">
    <source>
        <dbReference type="Proteomes" id="UP000542720"/>
    </source>
</evidence>
<dbReference type="Proteomes" id="UP000542720">
    <property type="component" value="Unassembled WGS sequence"/>
</dbReference>
<dbReference type="Pfam" id="PF17803">
    <property type="entry name" value="Cadherin_4"/>
    <property type="match status" value="2"/>
</dbReference>
<dbReference type="PANTHER" id="PTHR45739:SF8">
    <property type="entry name" value="FRAS1-RELATED EXTRACELLULAR MATRIX PROTEIN 1"/>
    <property type="match status" value="1"/>
</dbReference>
<dbReference type="NCBIfam" id="TIGR01965">
    <property type="entry name" value="VCBS_repeat"/>
    <property type="match status" value="2"/>
</dbReference>
<organism evidence="4 5">
    <name type="scientific">Aquipseudomonas ullengensis</name>
    <dbReference type="NCBI Taxonomy" id="2759166"/>
    <lineage>
        <taxon>Bacteria</taxon>
        <taxon>Pseudomonadati</taxon>
        <taxon>Pseudomonadota</taxon>
        <taxon>Gammaproteobacteria</taxon>
        <taxon>Pseudomonadales</taxon>
        <taxon>Pseudomonadaceae</taxon>
        <taxon>Aquipseudomonas</taxon>
    </lineage>
</organism>
<accession>A0A7W4LKD8</accession>
<evidence type="ECO:0000259" key="3">
    <source>
        <dbReference type="Pfam" id="PF17892"/>
    </source>
</evidence>
<dbReference type="InterPro" id="IPR051561">
    <property type="entry name" value="FRAS1_ECM"/>
</dbReference>
<feature type="domain" description="Cadherin-like" evidence="3">
    <location>
        <begin position="565"/>
        <end position="658"/>
    </location>
</feature>
<dbReference type="Gene3D" id="2.60.40.2810">
    <property type="match status" value="1"/>
</dbReference>
<dbReference type="PANTHER" id="PTHR45739">
    <property type="entry name" value="MATRIX PROTEIN, PUTATIVE-RELATED"/>
    <property type="match status" value="1"/>
</dbReference>
<dbReference type="InterPro" id="IPR047777">
    <property type="entry name" value="LapA-like_RM"/>
</dbReference>
<feature type="domain" description="RapA2 cadherin-like" evidence="2">
    <location>
        <begin position="1690"/>
        <end position="1758"/>
    </location>
</feature>
<evidence type="ECO:0000259" key="2">
    <source>
        <dbReference type="Pfam" id="PF17803"/>
    </source>
</evidence>
<dbReference type="InterPro" id="IPR040853">
    <property type="entry name" value="RapA2_cadherin-like"/>
</dbReference>
<protein>
    <submittedName>
        <fullName evidence="4">Retention module-containing protein</fullName>
    </submittedName>
</protein>
<dbReference type="Pfam" id="PF17892">
    <property type="entry name" value="Cadherin_5"/>
    <property type="match status" value="3"/>
</dbReference>
<dbReference type="NCBIfam" id="NF012211">
    <property type="entry name" value="tand_rpt_95"/>
    <property type="match status" value="13"/>
</dbReference>
<dbReference type="Gene3D" id="2.60.40.1200">
    <property type="match status" value="2"/>
</dbReference>
<gene>
    <name evidence="4" type="ORF">H3H51_07120</name>
</gene>
<sequence length="1834" mass="184386">MSTVVAVVKSVVGQVFALSPEGIQRLLIEGDRLFRGDQVQTGQEGMVSLQLQDGQNLEIGQGSQWVATAETSEKQPAAPTPPSDEDLSVNQLQEAIAAGMDPTAELEATAAGPGSSGGGGAGGVGGGHSFVLLGETGEQLDPTIGFQTAGLANGDAPQDVLEVAAQDFNTPPPAATFTVETDEDVPYGGKLVIVDGNGDPLTYDLIDAPDNGQLVFNPDGSWLYTPNPDYNGPDSFQVQVSDGQGGQSTLVVNIGVRPINDAPTISVSANDFTENSAAANQVAATYVTSDEDGDNLTVSFTGTSNSAGYYALVGGQVVLTAAGAAHVNAGNALPTINLTVTDNGTPSLSATASDTPAVTTVNDAPTIAVSANDFTENSAAAGQVAATYVTSDEDGDNLTVSFTGTSNSAGYYALVGGQVVLTAAGAAHVNAGNALPTVNLTVTDNGTPSLSATASDTPAVTTVNDAPTIAVSANDFTEESAAAGQVAATYVTSDEDGDSLTVSFTGTSNSAGYYALVGGQVVLTAAGAAHVNGGNALPTVNLTVTDNGTPSLSGANSDTPVVTLVNDAPVAVNDSLSTSEDTPVTFTAAQLTGNDTDEEGSPLTINSVTSGNGGTAVLNIDGTVTFTPNANFNGTADFTYTVTDGQLTSNTATVNVAVAAVNDAPVAGNDSITTNEDTPVTGNLLTNDSDVDGDNLSVTQFSISGLPFTFNAGSTATIPFVGRLTVASNGEFTFTPGTNYNGPVPQFTYTLSDGTLTDTATLNISINAVNDAPVNGVPGAQSVNEDGSLRLNGSNRVSVGDVDSPNLSTTLSVEHGVLTIGAFPGLTITGSGTDSITLSGNQILINIALNNLRYAPDANYNGADQLTIVTTDSAGLTDTDTVAITVNPINDAPVAVNDSLSATEDTPVTFTAAQLTGNDTDVEGSPLTINSVTSGNGGTAVLNIDGTVTFTPNANFNGTADFTYTVTDGQLTSNTATVNVAVAAVNDAPVAGNDSITTNEDTPITGNLLTNDSDVDGDSLSVTQFSISGLPFTFAAGSTATIPFVGRLTVASNGEFTFTPGTNYNGPVPQFTYTLSDGTLTDTATLNISINAVNDAPVNAMPGALSVNEDGSLQLDGGKHVGLTDIDSQTLSTTLSVEHGVLTIGWFPGITISGSGTDSVTLFGNKLLLNLALNNLHYAPDANYNGADSLTVTTTDSDGLSDTDTVAITVNPVNDAPVAVNDSLSATEDTSVIFTVAQLTGNDSDADGTPLIINSVTSGNGGTAVLNSNGTVTFTPNANFNGTANFTYTVTDGQLTSNTATVNVVVAAVNDAPVANDDAATSDENLSVTIAVLSNDTDAENNTLTVTGVTQGANGSVVIDAVSGNPIYTPNGGFSGSDSFTYTISDGNSGTSTATVNITVNPKNDVPVAVTDSITLSEGGTATILVGGATSVLANDSDADGDPLTATLVTGPTNGSLTLNANGTFSYTHNGSETTSDSFTYKVNDGSVDGNTVTVNIGVTPVNDAPVANDDFYTINEDQTLVLPLPLNELVTNDTDADGDSLRAYMISGASNGSFSVVGSNVVFTPTPGFSGAASFTYGIYDGKGGTSTATVHITVNPVNDAPVAVTDSISVSEGGTATILASGATSVLTNDSDAESDPLTATLVTGPANGTLTLNADGTFSYTHNGSETTTDSFTYKVNDGTVDGNTVTVNIGVTPINDAPVAVADSTTVAEGSSVLINLAINDTDVDGTIDPTSIVITGNPANGSVTVNADGTVSYQHNGSDTTNDTFTYTIKDNTGAVSNPVTVSLTITAVDDAPTITVTANDFTEDSGVAVGAVAGTYTTADAEGDARTV</sequence>
<dbReference type="GO" id="GO:0009653">
    <property type="term" value="P:anatomical structure morphogenesis"/>
    <property type="evidence" value="ECO:0007669"/>
    <property type="project" value="TreeGrafter"/>
</dbReference>
<feature type="region of interest" description="Disordered" evidence="1">
    <location>
        <begin position="65"/>
        <end position="86"/>
    </location>
</feature>
<reference evidence="4 5" key="1">
    <citation type="submission" date="2020-08" db="EMBL/GenBank/DDBJ databases">
        <authorList>
            <person name="Kim C.M."/>
        </authorList>
    </citation>
    <scope>NUCLEOTIDE SEQUENCE [LARGE SCALE GENOMIC DNA]</scope>
    <source>
        <strain evidence="4 5">UL070</strain>
    </source>
</reference>
<dbReference type="Gene3D" id="2.60.40.3440">
    <property type="match status" value="8"/>
</dbReference>
<keyword evidence="5" id="KW-1185">Reference proteome</keyword>
<feature type="domain" description="Cadherin-like" evidence="3">
    <location>
        <begin position="1213"/>
        <end position="1306"/>
    </location>
</feature>
<dbReference type="InterPro" id="IPR041690">
    <property type="entry name" value="Cadherin_5"/>
</dbReference>
<dbReference type="Gene3D" id="3.10.20.90">
    <property type="entry name" value="Phosphatidylinositol 3-kinase Catalytic Subunit, Chain A, domain 1"/>
    <property type="match status" value="3"/>
</dbReference>
<comment type="caution">
    <text evidence="4">The sequence shown here is derived from an EMBL/GenBank/DDBJ whole genome shotgun (WGS) entry which is preliminary data.</text>
</comment>
<dbReference type="RefSeq" id="WP_183088357.1">
    <property type="nucleotide sequence ID" value="NZ_JACJUD010000002.1"/>
</dbReference>
<name>A0A7W4LKD8_9GAMM</name>